<protein>
    <submittedName>
        <fullName evidence="2">Uncharacterized protein</fullName>
    </submittedName>
</protein>
<evidence type="ECO:0000313" key="3">
    <source>
        <dbReference type="Proteomes" id="UP001062776"/>
    </source>
</evidence>
<feature type="region of interest" description="Disordered" evidence="1">
    <location>
        <begin position="1"/>
        <end position="24"/>
    </location>
</feature>
<evidence type="ECO:0000256" key="1">
    <source>
        <dbReference type="SAM" id="MobiDB-lite"/>
    </source>
</evidence>
<feature type="compositionally biased region" description="Basic and acidic residues" evidence="1">
    <location>
        <begin position="52"/>
        <end position="66"/>
    </location>
</feature>
<name>A0ABQ0Q2B7_9PROT</name>
<reference evidence="2" key="1">
    <citation type="submission" date="2013-04" db="EMBL/GenBank/DDBJ databases">
        <title>The genome sequencing project of 58 acetic acid bacteria.</title>
        <authorList>
            <person name="Okamoto-Kainuma A."/>
            <person name="Ishikawa M."/>
            <person name="Umino S."/>
            <person name="Koizumi Y."/>
            <person name="Shiwa Y."/>
            <person name="Yoshikawa H."/>
            <person name="Matsutani M."/>
            <person name="Matsushita K."/>
        </authorList>
    </citation>
    <scope>NUCLEOTIDE SEQUENCE</scope>
    <source>
        <strain evidence="2">NRIC 0535</strain>
    </source>
</reference>
<proteinExistence type="predicted"/>
<dbReference type="Proteomes" id="UP001062776">
    <property type="component" value="Unassembled WGS sequence"/>
</dbReference>
<dbReference type="EMBL" id="BAPV01000010">
    <property type="protein sequence ID" value="GBQ87984.1"/>
    <property type="molecule type" value="Genomic_DNA"/>
</dbReference>
<feature type="region of interest" description="Disordered" evidence="1">
    <location>
        <begin position="44"/>
        <end position="66"/>
    </location>
</feature>
<gene>
    <name evidence="2" type="ORF">AA0535_1421</name>
</gene>
<accession>A0ABQ0Q2B7</accession>
<keyword evidence="3" id="KW-1185">Reference proteome</keyword>
<sequence length="66" mass="7416">MATQLDTGLPRTDSARPIDFGAKQTDDNVSHDLIIPDKSRYGKIVSKKDRKPKIPNEIDKSVSYED</sequence>
<evidence type="ECO:0000313" key="2">
    <source>
        <dbReference type="EMBL" id="GBQ87984.1"/>
    </source>
</evidence>
<comment type="caution">
    <text evidence="2">The sequence shown here is derived from an EMBL/GenBank/DDBJ whole genome shotgun (WGS) entry which is preliminary data.</text>
</comment>
<organism evidence="2 3">
    <name type="scientific">Asaia krungthepensis NRIC 0535</name>
    <dbReference type="NCBI Taxonomy" id="1307925"/>
    <lineage>
        <taxon>Bacteria</taxon>
        <taxon>Pseudomonadati</taxon>
        <taxon>Pseudomonadota</taxon>
        <taxon>Alphaproteobacteria</taxon>
        <taxon>Acetobacterales</taxon>
        <taxon>Acetobacteraceae</taxon>
        <taxon>Asaia</taxon>
    </lineage>
</organism>